<organism evidence="2">
    <name type="scientific">bioreactor metagenome</name>
    <dbReference type="NCBI Taxonomy" id="1076179"/>
    <lineage>
        <taxon>unclassified sequences</taxon>
        <taxon>metagenomes</taxon>
        <taxon>ecological metagenomes</taxon>
    </lineage>
</organism>
<comment type="caution">
    <text evidence="2">The sequence shown here is derived from an EMBL/GenBank/DDBJ whole genome shotgun (WGS) entry which is preliminary data.</text>
</comment>
<sequence length="546" mass="56883">MVRALAAEAGLLDAAEGRDLGRDDAGVHPDDAVFEAFLHAGDAADVAGVEIRGQTEDRGIRLLDHLFLGVEPEQRCDRAEGFLGGDLHLLRHAGDDGRLEEGAAKRVALAAGDDGAAALDHVGDVILDLGHGLVRDQRAGGDAGLETVADVQLGDRGGQLLGEGVIDPGLHIDAVRADAGLAVVAELRHHRALDRGVEIGVVEDDEGRVAAKLHRAFHHLIGGLTHQDPADLGRAGEGQLTHRVVLAELLADVRGPGRGDDREDPLRQAGALAQNRERQRRQRGLGGRARDEAAAHRKGRAAFAGDHRIREVPRRDRTDNTDRLLDHLDALVAHVARDGLAIDALGLLAEPLDERGAIGDLALRLGQRLAHLGGEDRAEVVLVRHHQLEPLAQHVGAFLGGARGPFLHRDAGGLDRAGGLGAAEIGHGADHVAAGGVGHREGGAVIGVDPFAGHIGLGGKKGGVLEKGFEIGGGVEHGYLPVLGVAARKHAGPALVHPSQWQPAPAQVTDLRGLSANMAHGAAAERAQPKRAVQLGCRSPGIAVAV</sequence>
<evidence type="ECO:0008006" key="3">
    <source>
        <dbReference type="Google" id="ProtNLM"/>
    </source>
</evidence>
<proteinExistence type="predicted"/>
<dbReference type="EMBL" id="VSSQ01000089">
    <property type="protein sequence ID" value="MPL75524.1"/>
    <property type="molecule type" value="Genomic_DNA"/>
</dbReference>
<evidence type="ECO:0000256" key="1">
    <source>
        <dbReference type="SAM" id="MobiDB-lite"/>
    </source>
</evidence>
<dbReference type="AlphaFoldDB" id="A0A644U9A3"/>
<reference evidence="2" key="1">
    <citation type="submission" date="2019-08" db="EMBL/GenBank/DDBJ databases">
        <authorList>
            <person name="Kucharzyk K."/>
            <person name="Murdoch R.W."/>
            <person name="Higgins S."/>
            <person name="Loffler F."/>
        </authorList>
    </citation>
    <scope>NUCLEOTIDE SEQUENCE</scope>
</reference>
<feature type="region of interest" description="Disordered" evidence="1">
    <location>
        <begin position="255"/>
        <end position="306"/>
    </location>
</feature>
<name>A0A644U9A3_9ZZZZ</name>
<gene>
    <name evidence="2" type="ORF">SDC9_21348</name>
</gene>
<protein>
    <recommendedName>
        <fullName evidence="3">NAD-specific glutamate dehydrogenase</fullName>
    </recommendedName>
</protein>
<feature type="compositionally biased region" description="Basic and acidic residues" evidence="1">
    <location>
        <begin position="255"/>
        <end position="266"/>
    </location>
</feature>
<accession>A0A644U9A3</accession>
<evidence type="ECO:0000313" key="2">
    <source>
        <dbReference type="EMBL" id="MPL75524.1"/>
    </source>
</evidence>